<dbReference type="NCBIfam" id="NF047798">
    <property type="entry name" value="leader_Chryseo"/>
    <property type="match status" value="1"/>
</dbReference>
<dbReference type="RefSeq" id="WP_115596884.1">
    <property type="nucleotide sequence ID" value="NZ_CP022058.2"/>
</dbReference>
<evidence type="ECO:0000313" key="1">
    <source>
        <dbReference type="EMBL" id="AZB18874.1"/>
    </source>
</evidence>
<dbReference type="GeneID" id="56899769"/>
<name>A0A3G5YZU5_CHRID</name>
<proteinExistence type="predicted"/>
<dbReference type="EMBL" id="CP033930">
    <property type="protein sequence ID" value="AZB18874.1"/>
    <property type="molecule type" value="Genomic_DNA"/>
</dbReference>
<dbReference type="InterPro" id="IPR010133">
    <property type="entry name" value="Bacteriocin_signal_seq"/>
</dbReference>
<dbReference type="AlphaFoldDB" id="A0A3G5YZU5"/>
<sequence>MKNLKKLNKNKLKEISGGISYPYPGECFYVCSDGIQYRELCRVEFICPDGEQPIIY</sequence>
<dbReference type="InterPro" id="IPR058074">
    <property type="entry name" value="Bacteriocin-like"/>
</dbReference>
<dbReference type="Proteomes" id="UP000269015">
    <property type="component" value="Chromosome"/>
</dbReference>
<protein>
    <submittedName>
        <fullName evidence="1">Bacteriocin</fullName>
    </submittedName>
</protein>
<dbReference type="OrthoDB" id="1273238at2"/>
<evidence type="ECO:0000313" key="2">
    <source>
        <dbReference type="Proteomes" id="UP000269015"/>
    </source>
</evidence>
<organism evidence="1 2">
    <name type="scientific">Chryseobacterium indologenes</name>
    <name type="common">Flavobacterium indologenes</name>
    <dbReference type="NCBI Taxonomy" id="253"/>
    <lineage>
        <taxon>Bacteria</taxon>
        <taxon>Pseudomonadati</taxon>
        <taxon>Bacteroidota</taxon>
        <taxon>Flavobacteriia</taxon>
        <taxon>Flavobacteriales</taxon>
        <taxon>Weeksellaceae</taxon>
        <taxon>Chryseobacterium group</taxon>
        <taxon>Chryseobacterium</taxon>
    </lineage>
</organism>
<accession>A0A3G5YZU5</accession>
<reference evidence="1 2" key="1">
    <citation type="submission" date="2018-11" db="EMBL/GenBank/DDBJ databases">
        <title>Proposal to divide the Flavobacteriaceae and reorganize its genera based on Amino Acid Identity values calculated from whole genome sequences.</title>
        <authorList>
            <person name="Nicholson A.C."/>
            <person name="Gulvik C.A."/>
            <person name="Whitney A.M."/>
            <person name="Humrighouse B.W."/>
            <person name="Bell M."/>
            <person name="Holmes B."/>
            <person name="Steigerwalt A.G."/>
            <person name="Villarma A."/>
            <person name="Sheth M."/>
            <person name="Batra D."/>
            <person name="Pryor J."/>
            <person name="Bernardet J.-F."/>
            <person name="Hugo C."/>
            <person name="Kampfer P."/>
            <person name="Newman J."/>
            <person name="McQuiston J.R."/>
        </authorList>
    </citation>
    <scope>NUCLEOTIDE SEQUENCE [LARGE SCALE GENOMIC DNA]</scope>
    <source>
        <strain evidence="1 2">H5559</strain>
    </source>
</reference>
<dbReference type="NCBIfam" id="TIGR01847">
    <property type="entry name" value="bacteriocin_sig"/>
    <property type="match status" value="1"/>
</dbReference>
<gene>
    <name evidence="1" type="ORF">EG352_14325</name>
</gene>